<accession>A0AAE3K0S0</accession>
<name>A0AAE3K0S0_9BACT</name>
<sequence length="163" mass="18572">MTIYSDAEFTKTLVIMLSVASAGMLGLLVYIGIIAPIKEYEYRKMHWLHRIIYHAVPCIVIGIVLSFFATNAVELTVFRSRMMRGEYEVMRGDSLLVSSSISEYRDNNVGYRIVLSDGEKQIEFGNCFTNEKTIAVLNAHLYLNVYYGYIGGDPYIWLIESAE</sequence>
<evidence type="ECO:0000313" key="3">
    <source>
        <dbReference type="Proteomes" id="UP001139365"/>
    </source>
</evidence>
<dbReference type="Proteomes" id="UP001139365">
    <property type="component" value="Unassembled WGS sequence"/>
</dbReference>
<keyword evidence="1" id="KW-0472">Membrane</keyword>
<gene>
    <name evidence="2" type="ORF">MR241_08115</name>
</gene>
<keyword evidence="1" id="KW-1133">Transmembrane helix</keyword>
<protein>
    <submittedName>
        <fullName evidence="2">Uncharacterized protein</fullName>
    </submittedName>
</protein>
<proteinExistence type="predicted"/>
<reference evidence="2 3" key="1">
    <citation type="submission" date="2022-03" db="EMBL/GenBank/DDBJ databases">
        <title>Metagenome-assembled genomes from swine fecal metagenomes.</title>
        <authorList>
            <person name="Holman D.B."/>
            <person name="Kommadath A."/>
        </authorList>
    </citation>
    <scope>NUCLEOTIDE SEQUENCE [LARGE SCALE GENOMIC DNA]</scope>
    <source>
        <strain evidence="2">SUG147</strain>
    </source>
</reference>
<comment type="caution">
    <text evidence="2">The sequence shown here is derived from an EMBL/GenBank/DDBJ whole genome shotgun (WGS) entry which is preliminary data.</text>
</comment>
<dbReference type="EMBL" id="JALEMU010000131">
    <property type="protein sequence ID" value="MCI5756240.1"/>
    <property type="molecule type" value="Genomic_DNA"/>
</dbReference>
<keyword evidence="1" id="KW-0812">Transmembrane</keyword>
<feature type="transmembrane region" description="Helical" evidence="1">
    <location>
        <begin position="51"/>
        <end position="73"/>
    </location>
</feature>
<organism evidence="2 3">
    <name type="scientific">Candidatus Colimorpha enterica</name>
    <dbReference type="NCBI Taxonomy" id="3083063"/>
    <lineage>
        <taxon>Bacteria</taxon>
        <taxon>Pseudomonadati</taxon>
        <taxon>Bacteroidota</taxon>
        <taxon>Bacteroidia</taxon>
        <taxon>Bacteroidales</taxon>
        <taxon>Candidatus Colimorpha</taxon>
    </lineage>
</organism>
<evidence type="ECO:0000313" key="2">
    <source>
        <dbReference type="EMBL" id="MCI5756240.1"/>
    </source>
</evidence>
<evidence type="ECO:0000256" key="1">
    <source>
        <dbReference type="SAM" id="Phobius"/>
    </source>
</evidence>
<dbReference type="AlphaFoldDB" id="A0AAE3K0S0"/>
<feature type="transmembrane region" description="Helical" evidence="1">
    <location>
        <begin position="12"/>
        <end position="31"/>
    </location>
</feature>